<proteinExistence type="predicted"/>
<protein>
    <submittedName>
        <fullName evidence="1">Uncharacterized protein</fullName>
    </submittedName>
</protein>
<dbReference type="Proteomes" id="UP001206206">
    <property type="component" value="Unassembled WGS sequence"/>
</dbReference>
<evidence type="ECO:0000313" key="2">
    <source>
        <dbReference type="Proteomes" id="UP001206206"/>
    </source>
</evidence>
<dbReference type="RefSeq" id="WP_255925254.1">
    <property type="nucleotide sequence ID" value="NZ_JANFNH010000002.1"/>
</dbReference>
<sequence length="253" mass="27274">MRLTDARTGQRVELRVARRGLLRACVHLSADDRPGGLDDLRALLVADVLSRTAEAEGAQVLLGYAAPGLTEERAKAWARHAGPLGVHPPAGHTDAPDPRAVLGGPVDLHLGAGPPTVDGPWFRTGPVHAPGLVRWPDDPEPLAVRLALLGQPHRQPADLGPAVLADARTRLEGWRGLVAAWADAPSRPPHTEAVRRAFTGFHDDLDTTTALTVLRDLESDADVPDGARFESYLRLDRVLGLELPRQIGRPRIR</sequence>
<dbReference type="EMBL" id="JANFNH010000002">
    <property type="protein sequence ID" value="MCQ4041293.1"/>
    <property type="molecule type" value="Genomic_DNA"/>
</dbReference>
<reference evidence="1 2" key="1">
    <citation type="submission" date="2022-06" db="EMBL/GenBank/DDBJ databases">
        <title>Draft genome sequence of type strain Streptomyces rubrisoli DSM 42083.</title>
        <authorList>
            <person name="Duangmal K."/>
            <person name="Klaysubun C."/>
        </authorList>
    </citation>
    <scope>NUCLEOTIDE SEQUENCE [LARGE SCALE GENOMIC DNA]</scope>
    <source>
        <strain evidence="1 2">DSM 42083</strain>
    </source>
</reference>
<dbReference type="Gene3D" id="1.20.120.640">
    <property type="entry name" value="Anticodon-binding domain of a subclass of class I aminoacyl-tRNA synthetases"/>
    <property type="match status" value="1"/>
</dbReference>
<name>A0ABT1PAM2_9ACTN</name>
<keyword evidence="2" id="KW-1185">Reference proteome</keyword>
<evidence type="ECO:0000313" key="1">
    <source>
        <dbReference type="EMBL" id="MCQ4041293.1"/>
    </source>
</evidence>
<organism evidence="1 2">
    <name type="scientific">Streptantibioticus rubrisoli</name>
    <dbReference type="NCBI Taxonomy" id="1387313"/>
    <lineage>
        <taxon>Bacteria</taxon>
        <taxon>Bacillati</taxon>
        <taxon>Actinomycetota</taxon>
        <taxon>Actinomycetes</taxon>
        <taxon>Kitasatosporales</taxon>
        <taxon>Streptomycetaceae</taxon>
        <taxon>Streptantibioticus</taxon>
    </lineage>
</organism>
<accession>A0ABT1PAM2</accession>
<gene>
    <name evidence="1" type="ORF">NON19_04430</name>
</gene>
<comment type="caution">
    <text evidence="1">The sequence shown here is derived from an EMBL/GenBank/DDBJ whole genome shotgun (WGS) entry which is preliminary data.</text>
</comment>